<name>A0A5V0QFQ0_SALER</name>
<evidence type="ECO:0000313" key="1">
    <source>
        <dbReference type="EMBL" id="EBS7984718.1"/>
    </source>
</evidence>
<dbReference type="AlphaFoldDB" id="A0A5V0QFQ0"/>
<sequence>MINLNDEIDNAMAVMPLDYHREAYIAFFKENFPFVLCPPFFAYANELPPLVWTKVKYSEHEAHDFPDSQGVYMFMVSFQDNNLPVNSYVMYVGKAGDIGSTNTISNRFMDYVRPSGYRSRPRIQKLVELFSEHLYYYYATIPAGQSTGAVESTLANIFAPPCCQRDFTADMRSYLRGVRLA</sequence>
<dbReference type="EMBL" id="AAGWQQ010000099">
    <property type="protein sequence ID" value="EBS7984718.1"/>
    <property type="molecule type" value="Genomic_DNA"/>
</dbReference>
<accession>A0A5V0QFQ0</accession>
<reference evidence="1" key="1">
    <citation type="submission" date="2018-07" db="EMBL/GenBank/DDBJ databases">
        <authorList>
            <consortium name="PulseNet: The National Subtyping Network for Foodborne Disease Surveillance"/>
            <person name="Tarr C.L."/>
            <person name="Trees E."/>
            <person name="Katz L.S."/>
            <person name="Carleton-Romer H.A."/>
            <person name="Stroika S."/>
            <person name="Kucerova Z."/>
            <person name="Roache K.F."/>
            <person name="Sabol A.L."/>
            <person name="Besser J."/>
            <person name="Gerner-Smidt P."/>
        </authorList>
    </citation>
    <scope>NUCLEOTIDE SEQUENCE</scope>
    <source>
        <strain evidence="1">PNUSAS015592</strain>
    </source>
</reference>
<proteinExistence type="predicted"/>
<evidence type="ECO:0008006" key="2">
    <source>
        <dbReference type="Google" id="ProtNLM"/>
    </source>
</evidence>
<protein>
    <recommendedName>
        <fullName evidence="2">GIY-YIG nuclease family protein</fullName>
    </recommendedName>
</protein>
<organism evidence="1">
    <name type="scientific">Salmonella enterica</name>
    <name type="common">Salmonella choleraesuis</name>
    <dbReference type="NCBI Taxonomy" id="28901"/>
    <lineage>
        <taxon>Bacteria</taxon>
        <taxon>Pseudomonadati</taxon>
        <taxon>Pseudomonadota</taxon>
        <taxon>Gammaproteobacteria</taxon>
        <taxon>Enterobacterales</taxon>
        <taxon>Enterobacteriaceae</taxon>
        <taxon>Salmonella</taxon>
    </lineage>
</organism>
<comment type="caution">
    <text evidence="1">The sequence shown here is derived from an EMBL/GenBank/DDBJ whole genome shotgun (WGS) entry which is preliminary data.</text>
</comment>
<gene>
    <name evidence="1" type="ORF">CEJ09_23330</name>
</gene>